<organism evidence="4">
    <name type="scientific">marine sediment metagenome</name>
    <dbReference type="NCBI Taxonomy" id="412755"/>
    <lineage>
        <taxon>unclassified sequences</taxon>
        <taxon>metagenomes</taxon>
        <taxon>ecological metagenomes</taxon>
    </lineage>
</organism>
<dbReference type="Pfam" id="PF10102">
    <property type="entry name" value="DUF2341"/>
    <property type="match status" value="1"/>
</dbReference>
<dbReference type="InterPro" id="IPR018765">
    <property type="entry name" value="DUF2341"/>
</dbReference>
<evidence type="ECO:0000256" key="2">
    <source>
        <dbReference type="SAM" id="Phobius"/>
    </source>
</evidence>
<dbReference type="EMBL" id="LAZR01007408">
    <property type="protein sequence ID" value="KKM85458.1"/>
    <property type="molecule type" value="Genomic_DNA"/>
</dbReference>
<feature type="domain" description="DUF2341" evidence="3">
    <location>
        <begin position="153"/>
        <end position="211"/>
    </location>
</feature>
<keyword evidence="2" id="KW-0472">Membrane</keyword>
<keyword evidence="2" id="KW-0812">Transmembrane</keyword>
<accession>A0A0F9KUP9</accession>
<dbReference type="InterPro" id="IPR013320">
    <property type="entry name" value="ConA-like_dom_sf"/>
</dbReference>
<dbReference type="Gene3D" id="2.60.120.200">
    <property type="match status" value="1"/>
</dbReference>
<reference evidence="4" key="1">
    <citation type="journal article" date="2015" name="Nature">
        <title>Complex archaea that bridge the gap between prokaryotes and eukaryotes.</title>
        <authorList>
            <person name="Spang A."/>
            <person name="Saw J.H."/>
            <person name="Jorgensen S.L."/>
            <person name="Zaremba-Niedzwiedzka K."/>
            <person name="Martijn J."/>
            <person name="Lind A.E."/>
            <person name="van Eijk R."/>
            <person name="Schleper C."/>
            <person name="Guy L."/>
            <person name="Ettema T.J."/>
        </authorList>
    </citation>
    <scope>NUCLEOTIDE SEQUENCE</scope>
</reference>
<name>A0A0F9KUP9_9ZZZZ</name>
<evidence type="ECO:0000256" key="1">
    <source>
        <dbReference type="SAM" id="MobiDB-lite"/>
    </source>
</evidence>
<comment type="caution">
    <text evidence="4">The sequence shown here is derived from an EMBL/GenBank/DDBJ whole genome shotgun (WGS) entry which is preliminary data.</text>
</comment>
<feature type="region of interest" description="Disordered" evidence="1">
    <location>
        <begin position="87"/>
        <end position="106"/>
    </location>
</feature>
<evidence type="ECO:0000313" key="4">
    <source>
        <dbReference type="EMBL" id="KKM85458.1"/>
    </source>
</evidence>
<sequence>MTISHILLYIRIFMYSHNISKSYSFIIRERFSYDKKELTILWKKGLVVVKFYRKILKKKIKPLGLLVFFIIIPLIISTPLFKFNNNDSQENDDKNEQNFAPKLSAPPPNENYFRYYKVITIDPTKVSGTGSHVNFPVLISLFDSDLRIDVQSNGNDIAFSNDTDWLYHEIEEFNQTYNNTHAQLVAWVRIPSLSTSVDTTIYMYYGNYTMGAREIPTGVWDANYIGVWHLSEVSGGSLAIKDSTLNANDGTDQGSVELGATGQIGGAIRMDEYQDYINIPDSSSLDRPSSDITISAWTNADYFSGTFLF</sequence>
<gene>
    <name evidence="4" type="ORF">LCGC14_1288850</name>
</gene>
<proteinExistence type="predicted"/>
<dbReference type="SUPFAM" id="SSF49899">
    <property type="entry name" value="Concanavalin A-like lectins/glucanases"/>
    <property type="match status" value="1"/>
</dbReference>
<keyword evidence="2" id="KW-1133">Transmembrane helix</keyword>
<dbReference type="AlphaFoldDB" id="A0A0F9KUP9"/>
<evidence type="ECO:0000259" key="3">
    <source>
        <dbReference type="Pfam" id="PF10102"/>
    </source>
</evidence>
<feature type="transmembrane region" description="Helical" evidence="2">
    <location>
        <begin position="63"/>
        <end position="81"/>
    </location>
</feature>
<protein>
    <recommendedName>
        <fullName evidence="3">DUF2341 domain-containing protein</fullName>
    </recommendedName>
</protein>